<dbReference type="PANTHER" id="PTHR30537:SF74">
    <property type="entry name" value="HTH-TYPE TRANSCRIPTIONAL REGULATOR TRPI"/>
    <property type="match status" value="1"/>
</dbReference>
<evidence type="ECO:0000256" key="2">
    <source>
        <dbReference type="ARBA" id="ARBA00023015"/>
    </source>
</evidence>
<dbReference type="SUPFAM" id="SSF53850">
    <property type="entry name" value="Periplasmic binding protein-like II"/>
    <property type="match status" value="1"/>
</dbReference>
<dbReference type="SUPFAM" id="SSF46785">
    <property type="entry name" value="Winged helix' DNA-binding domain"/>
    <property type="match status" value="1"/>
</dbReference>
<dbReference type="InterPro" id="IPR005119">
    <property type="entry name" value="LysR_subst-bd"/>
</dbReference>
<dbReference type="InterPro" id="IPR000847">
    <property type="entry name" value="LysR_HTH_N"/>
</dbReference>
<evidence type="ECO:0000256" key="1">
    <source>
        <dbReference type="ARBA" id="ARBA00009437"/>
    </source>
</evidence>
<keyword evidence="2" id="KW-0805">Transcription regulation</keyword>
<protein>
    <submittedName>
        <fullName evidence="6">LysR substrate-binding domain-containing protein</fullName>
    </submittedName>
</protein>
<dbReference type="Pfam" id="PF03466">
    <property type="entry name" value="LysR_substrate"/>
    <property type="match status" value="1"/>
</dbReference>
<accession>A0ABW3VUD5</accession>
<sequence length="310" mass="33265">MDAPSPLDRLPPLNALRSFEAAGRLQSVRRAAAELSVTPSAVSRMLALLESSLGVALFVHEPRSIRLTPEGSRYLDAVTEHLHGLVAATDLLTCPRRNETILTVRADTLFGNWLVSRLPWFHRGQPWVALQLTTASGAGDFGRGDVDAEIRPGIGAAAGYATQPLLAEPVACVCSPGYLARHPLAVPADLRAVHEQDLLRCLDSPGTWDDWLDEAGLADVSAKNGLAYGDAALACRAAVSGQGLALLPPTLVEPELAAGRLVRPFCASAQPVGQVVEFALHYPVEREDRRALQAFRRWLDDELAPRAQAG</sequence>
<comment type="caution">
    <text evidence="6">The sequence shown here is derived from an EMBL/GenBank/DDBJ whole genome shotgun (WGS) entry which is preliminary data.</text>
</comment>
<dbReference type="PANTHER" id="PTHR30537">
    <property type="entry name" value="HTH-TYPE TRANSCRIPTIONAL REGULATOR"/>
    <property type="match status" value="1"/>
</dbReference>
<evidence type="ECO:0000313" key="6">
    <source>
        <dbReference type="EMBL" id="MFD1237754.1"/>
    </source>
</evidence>
<gene>
    <name evidence="6" type="ORF">ACFQ34_31095</name>
</gene>
<proteinExistence type="inferred from homology"/>
<keyword evidence="7" id="KW-1185">Reference proteome</keyword>
<keyword evidence="4" id="KW-0804">Transcription</keyword>
<keyword evidence="3" id="KW-0238">DNA-binding</keyword>
<dbReference type="RefSeq" id="WP_013674615.1">
    <property type="nucleotide sequence ID" value="NZ_BAABKS010000005.1"/>
</dbReference>
<dbReference type="Proteomes" id="UP001597182">
    <property type="component" value="Unassembled WGS sequence"/>
</dbReference>
<dbReference type="Pfam" id="PF00126">
    <property type="entry name" value="HTH_1"/>
    <property type="match status" value="1"/>
</dbReference>
<dbReference type="PROSITE" id="PS50931">
    <property type="entry name" value="HTH_LYSR"/>
    <property type="match status" value="1"/>
</dbReference>
<evidence type="ECO:0000259" key="5">
    <source>
        <dbReference type="PROSITE" id="PS50931"/>
    </source>
</evidence>
<name>A0ABW3VUD5_9PSEU</name>
<feature type="domain" description="HTH lysR-type" evidence="5">
    <location>
        <begin position="11"/>
        <end position="68"/>
    </location>
</feature>
<evidence type="ECO:0000256" key="4">
    <source>
        <dbReference type="ARBA" id="ARBA00023163"/>
    </source>
</evidence>
<evidence type="ECO:0000313" key="7">
    <source>
        <dbReference type="Proteomes" id="UP001597182"/>
    </source>
</evidence>
<organism evidence="6 7">
    <name type="scientific">Pseudonocardia benzenivorans</name>
    <dbReference type="NCBI Taxonomy" id="228005"/>
    <lineage>
        <taxon>Bacteria</taxon>
        <taxon>Bacillati</taxon>
        <taxon>Actinomycetota</taxon>
        <taxon>Actinomycetes</taxon>
        <taxon>Pseudonocardiales</taxon>
        <taxon>Pseudonocardiaceae</taxon>
        <taxon>Pseudonocardia</taxon>
    </lineage>
</organism>
<dbReference type="CDD" id="cd08432">
    <property type="entry name" value="PBP2_GcdR_TrpI_HvrB_AmpR_like"/>
    <property type="match status" value="1"/>
</dbReference>
<dbReference type="InterPro" id="IPR058163">
    <property type="entry name" value="LysR-type_TF_proteobact-type"/>
</dbReference>
<comment type="similarity">
    <text evidence="1">Belongs to the LysR transcriptional regulatory family.</text>
</comment>
<dbReference type="InterPro" id="IPR036390">
    <property type="entry name" value="WH_DNA-bd_sf"/>
</dbReference>
<dbReference type="Gene3D" id="1.10.10.10">
    <property type="entry name" value="Winged helix-like DNA-binding domain superfamily/Winged helix DNA-binding domain"/>
    <property type="match status" value="1"/>
</dbReference>
<dbReference type="EMBL" id="JBHTMB010000309">
    <property type="protein sequence ID" value="MFD1237754.1"/>
    <property type="molecule type" value="Genomic_DNA"/>
</dbReference>
<evidence type="ECO:0000256" key="3">
    <source>
        <dbReference type="ARBA" id="ARBA00023125"/>
    </source>
</evidence>
<dbReference type="Gene3D" id="3.40.190.10">
    <property type="entry name" value="Periplasmic binding protein-like II"/>
    <property type="match status" value="2"/>
</dbReference>
<dbReference type="InterPro" id="IPR036388">
    <property type="entry name" value="WH-like_DNA-bd_sf"/>
</dbReference>
<reference evidence="7" key="1">
    <citation type="journal article" date="2019" name="Int. J. Syst. Evol. Microbiol.">
        <title>The Global Catalogue of Microorganisms (GCM) 10K type strain sequencing project: providing services to taxonomists for standard genome sequencing and annotation.</title>
        <authorList>
            <consortium name="The Broad Institute Genomics Platform"/>
            <consortium name="The Broad Institute Genome Sequencing Center for Infectious Disease"/>
            <person name="Wu L."/>
            <person name="Ma J."/>
        </authorList>
    </citation>
    <scope>NUCLEOTIDE SEQUENCE [LARGE SCALE GENOMIC DNA]</scope>
    <source>
        <strain evidence="7">CCUG 49018</strain>
    </source>
</reference>